<accession>A0A1F5HAT1</accession>
<feature type="transmembrane region" description="Helical" evidence="1">
    <location>
        <begin position="150"/>
        <end position="166"/>
    </location>
</feature>
<sequence>MDLKTFKYLIIFLILLLPSQYLLLASPIFPSHDGLYHIARIDQFHQSIDLGQVPPRLAPTILNGIGYPLFVVNYQLPYYLAEIFMQISNNSTLAFKSVLSVTFLLSGIFAFFLFKNISSNIASLTGALVFSYLPYRFANLYSRASLGESTAVLFSVMFLFSLHLIIKNKGIGFFLLAIATFGLVTSHPVIFFIFIPFYFLYFVFIMKPGIKTIKIIILSVLLGILMSSFQWMPAVFEKNFLKFDQNLLELYKGHFLNIFQILRIPGEGVNIGTPFQIGITSSIIFVFSLALWIKKRNTDTTLLISVFLVSIFLIHPSSRLLWENIKPLDYVLYPWRFLSIALISSAFLSVHLINKVKHKKLLAIFIIALAIYTSRHYFIKPNQVVHSIPTPTLTTQNEFDTIWTNNKTYSQRPLIDHSNQVEIMNVKSNPYRISFDAKLNQDDNLIVRKLYFPGWNVKVDGKKHSFYQEDGLISFNLAPGKRSVDVFFEESPVRKIANFSTLTSTLVSLILVAFRKRIFQ</sequence>
<evidence type="ECO:0000313" key="3">
    <source>
        <dbReference type="EMBL" id="OGE01199.1"/>
    </source>
</evidence>
<reference evidence="3 4" key="1">
    <citation type="journal article" date="2016" name="Nat. Commun.">
        <title>Thousands of microbial genomes shed light on interconnected biogeochemical processes in an aquifer system.</title>
        <authorList>
            <person name="Anantharaman K."/>
            <person name="Brown C.T."/>
            <person name="Hug L.A."/>
            <person name="Sharon I."/>
            <person name="Castelle C.J."/>
            <person name="Probst A.J."/>
            <person name="Thomas B.C."/>
            <person name="Singh A."/>
            <person name="Wilkins M.J."/>
            <person name="Karaoz U."/>
            <person name="Brodie E.L."/>
            <person name="Williams K.H."/>
            <person name="Hubbard S.S."/>
            <person name="Banfield J.F."/>
        </authorList>
    </citation>
    <scope>NUCLEOTIDE SEQUENCE [LARGE SCALE GENOMIC DNA]</scope>
</reference>
<dbReference type="InterPro" id="IPR018776">
    <property type="entry name" value="Membrane_prot_PTPS-rel_domain"/>
</dbReference>
<feature type="transmembrane region" description="Helical" evidence="1">
    <location>
        <begin position="300"/>
        <end position="322"/>
    </location>
</feature>
<feature type="transmembrane region" description="Helical" evidence="1">
    <location>
        <begin position="61"/>
        <end position="81"/>
    </location>
</feature>
<feature type="transmembrane region" description="Helical" evidence="1">
    <location>
        <begin position="93"/>
        <end position="114"/>
    </location>
</feature>
<evidence type="ECO:0000313" key="4">
    <source>
        <dbReference type="Proteomes" id="UP000176751"/>
    </source>
</evidence>
<feature type="transmembrane region" description="Helical" evidence="1">
    <location>
        <begin position="215"/>
        <end position="236"/>
    </location>
</feature>
<keyword evidence="1" id="KW-1133">Transmembrane helix</keyword>
<gene>
    <name evidence="3" type="ORF">A2196_00620</name>
</gene>
<evidence type="ECO:0000259" key="2">
    <source>
        <dbReference type="Pfam" id="PF10131"/>
    </source>
</evidence>
<proteinExistence type="predicted"/>
<evidence type="ECO:0000256" key="1">
    <source>
        <dbReference type="SAM" id="Phobius"/>
    </source>
</evidence>
<feature type="transmembrane region" description="Helical" evidence="1">
    <location>
        <begin position="361"/>
        <end position="379"/>
    </location>
</feature>
<dbReference type="EMBL" id="MFCA01000029">
    <property type="protein sequence ID" value="OGE01199.1"/>
    <property type="molecule type" value="Genomic_DNA"/>
</dbReference>
<dbReference type="AlphaFoldDB" id="A0A1F5HAT1"/>
<feature type="transmembrane region" description="Helical" evidence="1">
    <location>
        <begin position="172"/>
        <end position="203"/>
    </location>
</feature>
<dbReference type="Proteomes" id="UP000176751">
    <property type="component" value="Unassembled WGS sequence"/>
</dbReference>
<dbReference type="STRING" id="1797737.A2196_00620"/>
<feature type="transmembrane region" description="Helical" evidence="1">
    <location>
        <begin position="120"/>
        <end position="138"/>
    </location>
</feature>
<name>A0A1F5HAT1_9BACT</name>
<keyword evidence="1" id="KW-0472">Membrane</keyword>
<dbReference type="Pfam" id="PF10131">
    <property type="entry name" value="PTPS_related"/>
    <property type="match status" value="1"/>
</dbReference>
<comment type="caution">
    <text evidence="3">The sequence shown here is derived from an EMBL/GenBank/DDBJ whole genome shotgun (WGS) entry which is preliminary data.</text>
</comment>
<protein>
    <recommendedName>
        <fullName evidence="2">Membrane protein 6-pyruvoyl-tetrahydropterin synthase-related domain-containing protein</fullName>
    </recommendedName>
</protein>
<feature type="transmembrane region" description="Helical" evidence="1">
    <location>
        <begin position="496"/>
        <end position="514"/>
    </location>
</feature>
<keyword evidence="1" id="KW-0812">Transmembrane</keyword>
<feature type="transmembrane region" description="Helical" evidence="1">
    <location>
        <begin position="275"/>
        <end position="293"/>
    </location>
</feature>
<feature type="domain" description="Membrane protein 6-pyruvoyl-tetrahydropterin synthase-related" evidence="2">
    <location>
        <begin position="76"/>
        <end position="375"/>
    </location>
</feature>
<organism evidence="3 4">
    <name type="scientific">Candidatus Curtissbacteria bacterium RIFOXYA1_FULL_41_14</name>
    <dbReference type="NCBI Taxonomy" id="1797737"/>
    <lineage>
        <taxon>Bacteria</taxon>
        <taxon>Candidatus Curtissiibacteriota</taxon>
    </lineage>
</organism>
<feature type="transmembrane region" description="Helical" evidence="1">
    <location>
        <begin position="334"/>
        <end position="354"/>
    </location>
</feature>